<comment type="caution">
    <text evidence="1">The sequence shown here is derived from an EMBL/GenBank/DDBJ whole genome shotgun (WGS) entry which is preliminary data.</text>
</comment>
<reference evidence="1" key="1">
    <citation type="submission" date="2020-10" db="EMBL/GenBank/DDBJ databases">
        <title>Paenihalocynthiibacter styelae gen. nov., sp. nov., isolated from stalked sea squirt Styela clava.</title>
        <authorList>
            <person name="Kim Y.-O."/>
            <person name="Yoon J.-H."/>
        </authorList>
    </citation>
    <scope>NUCLEOTIDE SEQUENCE</scope>
    <source>
        <strain evidence="1">MYP1-1</strain>
    </source>
</reference>
<evidence type="ECO:0000313" key="2">
    <source>
        <dbReference type="Proteomes" id="UP000640583"/>
    </source>
</evidence>
<sequence length="93" mass="9992">MAREQEPITVQKGQWIELTNSDVSILTFQVLEGEVEILRSAVQPAGAEKRGWLYGAGEGERAVALDEIAATGGARVWALGMSFPDAIVLVDHA</sequence>
<dbReference type="EMBL" id="JADCKQ010000019">
    <property type="protein sequence ID" value="MBI1495415.1"/>
    <property type="molecule type" value="Genomic_DNA"/>
</dbReference>
<dbReference type="RefSeq" id="WP_228850117.1">
    <property type="nucleotide sequence ID" value="NZ_JADCKQ010000019.1"/>
</dbReference>
<organism evidence="1 2">
    <name type="scientific">Halocynthiibacter styelae</name>
    <dbReference type="NCBI Taxonomy" id="2761955"/>
    <lineage>
        <taxon>Bacteria</taxon>
        <taxon>Pseudomonadati</taxon>
        <taxon>Pseudomonadota</taxon>
        <taxon>Alphaproteobacteria</taxon>
        <taxon>Rhodobacterales</taxon>
        <taxon>Paracoccaceae</taxon>
        <taxon>Halocynthiibacter</taxon>
    </lineage>
</organism>
<gene>
    <name evidence="1" type="ORF">H1D41_17370</name>
</gene>
<name>A0A8J7IZR2_9RHOB</name>
<dbReference type="AlphaFoldDB" id="A0A8J7IZR2"/>
<proteinExistence type="predicted"/>
<dbReference type="Proteomes" id="UP000640583">
    <property type="component" value="Unassembled WGS sequence"/>
</dbReference>
<evidence type="ECO:0000313" key="1">
    <source>
        <dbReference type="EMBL" id="MBI1495415.1"/>
    </source>
</evidence>
<accession>A0A8J7IZR2</accession>
<protein>
    <submittedName>
        <fullName evidence="1">Uncharacterized protein</fullName>
    </submittedName>
</protein>
<keyword evidence="2" id="KW-1185">Reference proteome</keyword>